<accession>A0A1M6YZE3</accession>
<organism evidence="5 6">
    <name type="scientific">Roseovarius marisflavi</name>
    <dbReference type="NCBI Taxonomy" id="1054996"/>
    <lineage>
        <taxon>Bacteria</taxon>
        <taxon>Pseudomonadati</taxon>
        <taxon>Pseudomonadota</taxon>
        <taxon>Alphaproteobacteria</taxon>
        <taxon>Rhodobacterales</taxon>
        <taxon>Roseobacteraceae</taxon>
        <taxon>Roseovarius</taxon>
    </lineage>
</organism>
<dbReference type="EMBL" id="FRBN01000008">
    <property type="protein sequence ID" value="SHL23618.1"/>
    <property type="molecule type" value="Genomic_DNA"/>
</dbReference>
<dbReference type="AlphaFoldDB" id="A0A1M6YZE3"/>
<name>A0A1M6YZE3_9RHOB</name>
<evidence type="ECO:0000313" key="6">
    <source>
        <dbReference type="Proteomes" id="UP000184191"/>
    </source>
</evidence>
<sequence>MSTPISTCRDISVLAATEERVKEHMESSSFAQRLAVSGSMPRLSVGMAKTVDIGFLAPLSGQVESWGLPGLHGCRIWEQWINNAGGLLFGGRRYPISIHAHDCGSDPKEALEGARELVQTHDIKLMMMLGGDSFAAVSNFLRDRRILTSTLLPSDLSPDTPYLIAPSEVHPIYVVTGVDWLARQRPELKTVALCAQQDGMGLPSLATYRAAFRAAGIKIVKETQYPAEGGDVAAIVQPMLDQNPDILCWCTSYTPMVHAMTEYAFAANYKGQILTCTLDHYEALVAKTSPEFMEGVVFQFPDFDDPALREKAFFFNQPNVFYEEYNNRFPNSWSAVSWEYAAILDIWHAAVEKADTVSPMSVLAAMKQLGHVTHAFGHAEWWGQDVFGIDNALIGDWPVVTVQDGKARIVEFGSIPKWLAAHSDLLKSEMTNLGQMWEQRLGRSVQSPALGTRSIKV</sequence>
<dbReference type="SUPFAM" id="SSF53822">
    <property type="entry name" value="Periplasmic binding protein-like I"/>
    <property type="match status" value="1"/>
</dbReference>
<feature type="domain" description="Leucine-binding protein" evidence="4">
    <location>
        <begin position="50"/>
        <end position="405"/>
    </location>
</feature>
<keyword evidence="3" id="KW-0813">Transport</keyword>
<evidence type="ECO:0000256" key="3">
    <source>
        <dbReference type="ARBA" id="ARBA00022970"/>
    </source>
</evidence>
<protein>
    <submittedName>
        <fullName evidence="5">Amino acid/amide ABC transporter substrate-binding protein, HAAT family</fullName>
    </submittedName>
</protein>
<dbReference type="InterPro" id="IPR028082">
    <property type="entry name" value="Peripla_BP_I"/>
</dbReference>
<dbReference type="Gene3D" id="3.40.50.2300">
    <property type="match status" value="2"/>
</dbReference>
<reference evidence="6" key="1">
    <citation type="submission" date="2016-11" db="EMBL/GenBank/DDBJ databases">
        <authorList>
            <person name="Varghese N."/>
            <person name="Submissions S."/>
        </authorList>
    </citation>
    <scope>NUCLEOTIDE SEQUENCE [LARGE SCALE GENOMIC DNA]</scope>
    <source>
        <strain evidence="6">DSM 29327</strain>
    </source>
</reference>
<dbReference type="InterPro" id="IPR028081">
    <property type="entry name" value="Leu-bd"/>
</dbReference>
<keyword evidence="3" id="KW-0029">Amino-acid transport</keyword>
<proteinExistence type="inferred from homology"/>
<dbReference type="Proteomes" id="UP000184191">
    <property type="component" value="Unassembled WGS sequence"/>
</dbReference>
<keyword evidence="6" id="KW-1185">Reference proteome</keyword>
<dbReference type="PANTHER" id="PTHR30483">
    <property type="entry name" value="LEUCINE-SPECIFIC-BINDING PROTEIN"/>
    <property type="match status" value="1"/>
</dbReference>
<dbReference type="GO" id="GO:0006865">
    <property type="term" value="P:amino acid transport"/>
    <property type="evidence" value="ECO:0007669"/>
    <property type="project" value="UniProtKB-KW"/>
</dbReference>
<evidence type="ECO:0000259" key="4">
    <source>
        <dbReference type="Pfam" id="PF13458"/>
    </source>
</evidence>
<dbReference type="STRING" id="1054996.SAMN05444414_10893"/>
<gene>
    <name evidence="5" type="ORF">SAMN05444414_10893</name>
</gene>
<evidence type="ECO:0000313" key="5">
    <source>
        <dbReference type="EMBL" id="SHL23618.1"/>
    </source>
</evidence>
<comment type="similarity">
    <text evidence="1">Belongs to the leucine-binding protein family.</text>
</comment>
<keyword evidence="2" id="KW-0732">Signal</keyword>
<dbReference type="InterPro" id="IPR051010">
    <property type="entry name" value="BCAA_transport"/>
</dbReference>
<evidence type="ECO:0000256" key="1">
    <source>
        <dbReference type="ARBA" id="ARBA00010062"/>
    </source>
</evidence>
<evidence type="ECO:0000256" key="2">
    <source>
        <dbReference type="ARBA" id="ARBA00022729"/>
    </source>
</evidence>
<dbReference type="CDD" id="cd06336">
    <property type="entry name" value="PBP1_ABC_ligand_binding-like"/>
    <property type="match status" value="1"/>
</dbReference>
<dbReference type="Pfam" id="PF13458">
    <property type="entry name" value="Peripla_BP_6"/>
    <property type="match status" value="1"/>
</dbReference>